<name>A0A8S1JX53_PARPR</name>
<feature type="domain" description="Large ribosomal subunit protein eL20" evidence="5">
    <location>
        <begin position="19"/>
        <end position="140"/>
    </location>
</feature>
<comment type="similarity">
    <text evidence="1 4">Belongs to the eukaryotic ribosomal protein eL20 family.</text>
</comment>
<dbReference type="InterPro" id="IPR023573">
    <property type="entry name" value="Ribosomal_eL20_dom"/>
</dbReference>
<evidence type="ECO:0000256" key="2">
    <source>
        <dbReference type="ARBA" id="ARBA00022980"/>
    </source>
</evidence>
<sequence length="192" mass="22429">MVKNSAQDPQDNSLQMKIRQYLVSGRRLPSKDDPNPKVISMRIFARNTVAAKSRFWWNLRRLNKLKPSHGQILAVQELFERRDTNVKTYGIVLKYQSRTTIHNMYKEFRDTTLNGAISQLYQEMAGNHRAQPQTIHILRTSVLTKSADIKRGKTNQYRGDSIKFPIVKTVPRASHKKFRTVFKAKRPNLYRS</sequence>
<dbReference type="FunFam" id="3.10.20.10:FF:000001">
    <property type="entry name" value="60S ribosomal protein L18a"/>
    <property type="match status" value="1"/>
</dbReference>
<comment type="caution">
    <text evidence="6">The sequence shown here is derived from an EMBL/GenBank/DDBJ whole genome shotgun (WGS) entry which is preliminary data.</text>
</comment>
<keyword evidence="2 4" id="KW-0689">Ribosomal protein</keyword>
<evidence type="ECO:0000259" key="5">
    <source>
        <dbReference type="Pfam" id="PF01775"/>
    </source>
</evidence>
<reference evidence="6" key="1">
    <citation type="submission" date="2021-01" db="EMBL/GenBank/DDBJ databases">
        <authorList>
            <consortium name="Genoscope - CEA"/>
            <person name="William W."/>
        </authorList>
    </citation>
    <scope>NUCLEOTIDE SEQUENCE</scope>
</reference>
<dbReference type="PIRSF" id="PIRSF002190">
    <property type="entry name" value="Ribosomal_L18a"/>
    <property type="match status" value="1"/>
</dbReference>
<dbReference type="AlphaFoldDB" id="A0A8S1JX53"/>
<dbReference type="PANTHER" id="PTHR10052">
    <property type="entry name" value="60S RIBOSOMAL PROTEIN L18A"/>
    <property type="match status" value="1"/>
</dbReference>
<evidence type="ECO:0000256" key="1">
    <source>
        <dbReference type="ARBA" id="ARBA00009362"/>
    </source>
</evidence>
<evidence type="ECO:0000313" key="7">
    <source>
        <dbReference type="Proteomes" id="UP000688137"/>
    </source>
</evidence>
<dbReference type="OMA" id="MWARRET"/>
<keyword evidence="3 4" id="KW-0687">Ribonucleoprotein</keyword>
<accession>A0A8S1JX53</accession>
<proteinExistence type="inferred from homology"/>
<evidence type="ECO:0000256" key="3">
    <source>
        <dbReference type="ARBA" id="ARBA00023274"/>
    </source>
</evidence>
<dbReference type="GO" id="GO:0003735">
    <property type="term" value="F:structural constituent of ribosome"/>
    <property type="evidence" value="ECO:0007669"/>
    <property type="project" value="InterPro"/>
</dbReference>
<dbReference type="Proteomes" id="UP000688137">
    <property type="component" value="Unassembled WGS sequence"/>
</dbReference>
<dbReference type="InterPro" id="IPR028877">
    <property type="entry name" value="Ribosomal_eL20"/>
</dbReference>
<evidence type="ECO:0000256" key="4">
    <source>
        <dbReference type="PIRNR" id="PIRNR002190"/>
    </source>
</evidence>
<dbReference type="HAMAP" id="MF_00273">
    <property type="entry name" value="Ribosomal_eL20"/>
    <property type="match status" value="1"/>
</dbReference>
<gene>
    <name evidence="6" type="ORF">PPRIM_AZ9-3.1.T0090246</name>
</gene>
<dbReference type="GO" id="GO:1990904">
    <property type="term" value="C:ribonucleoprotein complex"/>
    <property type="evidence" value="ECO:0007669"/>
    <property type="project" value="UniProtKB-KW"/>
</dbReference>
<keyword evidence="7" id="KW-1185">Reference proteome</keyword>
<dbReference type="GO" id="GO:0005840">
    <property type="term" value="C:ribosome"/>
    <property type="evidence" value="ECO:0007669"/>
    <property type="project" value="UniProtKB-KW"/>
</dbReference>
<dbReference type="GO" id="GO:0006412">
    <property type="term" value="P:translation"/>
    <property type="evidence" value="ECO:0007669"/>
    <property type="project" value="InterPro"/>
</dbReference>
<dbReference type="EMBL" id="CAJJDM010000006">
    <property type="protein sequence ID" value="CAD8045220.1"/>
    <property type="molecule type" value="Genomic_DNA"/>
</dbReference>
<dbReference type="Pfam" id="PF01775">
    <property type="entry name" value="Ribosomal_L18A"/>
    <property type="match status" value="1"/>
</dbReference>
<protein>
    <recommendedName>
        <fullName evidence="4">60S ribosomal protein L18a</fullName>
    </recommendedName>
</protein>
<dbReference type="InterPro" id="IPR021138">
    <property type="entry name" value="Ribosomal_eL20_eukaryotes"/>
</dbReference>
<organism evidence="6 7">
    <name type="scientific">Paramecium primaurelia</name>
    <dbReference type="NCBI Taxonomy" id="5886"/>
    <lineage>
        <taxon>Eukaryota</taxon>
        <taxon>Sar</taxon>
        <taxon>Alveolata</taxon>
        <taxon>Ciliophora</taxon>
        <taxon>Intramacronucleata</taxon>
        <taxon>Oligohymenophorea</taxon>
        <taxon>Peniculida</taxon>
        <taxon>Parameciidae</taxon>
        <taxon>Paramecium</taxon>
    </lineage>
</organism>
<evidence type="ECO:0000313" key="6">
    <source>
        <dbReference type="EMBL" id="CAD8045220.1"/>
    </source>
</evidence>